<name>A0ACD3Q575_LARCR</name>
<evidence type="ECO:0000313" key="1">
    <source>
        <dbReference type="EMBL" id="TMS02328.1"/>
    </source>
</evidence>
<proteinExistence type="predicted"/>
<organism evidence="1 2">
    <name type="scientific">Larimichthys crocea</name>
    <name type="common">Large yellow croaker</name>
    <name type="synonym">Pseudosciaena crocea</name>
    <dbReference type="NCBI Taxonomy" id="215358"/>
    <lineage>
        <taxon>Eukaryota</taxon>
        <taxon>Metazoa</taxon>
        <taxon>Chordata</taxon>
        <taxon>Craniata</taxon>
        <taxon>Vertebrata</taxon>
        <taxon>Euteleostomi</taxon>
        <taxon>Actinopterygii</taxon>
        <taxon>Neopterygii</taxon>
        <taxon>Teleostei</taxon>
        <taxon>Neoteleostei</taxon>
        <taxon>Acanthomorphata</taxon>
        <taxon>Eupercaria</taxon>
        <taxon>Sciaenidae</taxon>
        <taxon>Larimichthys</taxon>
    </lineage>
</organism>
<accession>A0ACD3Q575</accession>
<sequence length="146" mass="16933">MATVRQGKLFLYGGMFEVGDRQFTLNDFYCLDLHKMEQWEVLVEMDPKTQEWLEESESEDDEEEEEEEVKGAEGEEEEDESEEESEDEEGEEQHPAVQDGETVTDYQARTEQYWIGLARSNMGPDAKDKKVAKVGLAMAKVFYEDQ</sequence>
<gene>
    <name evidence="1" type="ORF">E3U43_007868</name>
</gene>
<protein>
    <submittedName>
        <fullName evidence="1">Uncharacterized protein</fullName>
    </submittedName>
</protein>
<comment type="caution">
    <text evidence="1">The sequence shown here is derived from an EMBL/GenBank/DDBJ whole genome shotgun (WGS) entry which is preliminary data.</text>
</comment>
<keyword evidence="2" id="KW-1185">Reference proteome</keyword>
<dbReference type="EMBL" id="CM011697">
    <property type="protein sequence ID" value="TMS02328.1"/>
    <property type="molecule type" value="Genomic_DNA"/>
</dbReference>
<reference evidence="1" key="1">
    <citation type="submission" date="2018-11" db="EMBL/GenBank/DDBJ databases">
        <title>The sequence and de novo assembly of Larimichthys crocea genome using PacBio and Hi-C technologies.</title>
        <authorList>
            <person name="Xu P."/>
            <person name="Chen B."/>
            <person name="Zhou Z."/>
            <person name="Ke Q."/>
            <person name="Wu Y."/>
            <person name="Bai H."/>
            <person name="Pu F."/>
        </authorList>
    </citation>
    <scope>NUCLEOTIDE SEQUENCE</scope>
    <source>
        <tissue evidence="1">Muscle</tissue>
    </source>
</reference>
<dbReference type="Proteomes" id="UP000793456">
    <property type="component" value="Chromosome XXIV"/>
</dbReference>
<evidence type="ECO:0000313" key="2">
    <source>
        <dbReference type="Proteomes" id="UP000793456"/>
    </source>
</evidence>